<gene>
    <name evidence="1" type="ORF">HPB49_003182</name>
</gene>
<dbReference type="EMBL" id="CM023470">
    <property type="protein sequence ID" value="KAH7977687.1"/>
    <property type="molecule type" value="Genomic_DNA"/>
</dbReference>
<evidence type="ECO:0000313" key="1">
    <source>
        <dbReference type="EMBL" id="KAH7977687.1"/>
    </source>
</evidence>
<accession>A0ACB8DT60</accession>
<reference evidence="1" key="1">
    <citation type="submission" date="2020-05" db="EMBL/GenBank/DDBJ databases">
        <title>Large-scale comparative analyses of tick genomes elucidate their genetic diversity and vector capacities.</title>
        <authorList>
            <person name="Jia N."/>
            <person name="Wang J."/>
            <person name="Shi W."/>
            <person name="Du L."/>
            <person name="Sun Y."/>
            <person name="Zhan W."/>
            <person name="Jiang J."/>
            <person name="Wang Q."/>
            <person name="Zhang B."/>
            <person name="Ji P."/>
            <person name="Sakyi L.B."/>
            <person name="Cui X."/>
            <person name="Yuan T."/>
            <person name="Jiang B."/>
            <person name="Yang W."/>
            <person name="Lam T.T.-Y."/>
            <person name="Chang Q."/>
            <person name="Ding S."/>
            <person name="Wang X."/>
            <person name="Zhu J."/>
            <person name="Ruan X."/>
            <person name="Zhao L."/>
            <person name="Wei J."/>
            <person name="Que T."/>
            <person name="Du C."/>
            <person name="Cheng J."/>
            <person name="Dai P."/>
            <person name="Han X."/>
            <person name="Huang E."/>
            <person name="Gao Y."/>
            <person name="Liu J."/>
            <person name="Shao H."/>
            <person name="Ye R."/>
            <person name="Li L."/>
            <person name="Wei W."/>
            <person name="Wang X."/>
            <person name="Wang C."/>
            <person name="Yang T."/>
            <person name="Huo Q."/>
            <person name="Li W."/>
            <person name="Guo W."/>
            <person name="Chen H."/>
            <person name="Zhou L."/>
            <person name="Ni X."/>
            <person name="Tian J."/>
            <person name="Zhou Y."/>
            <person name="Sheng Y."/>
            <person name="Liu T."/>
            <person name="Pan Y."/>
            <person name="Xia L."/>
            <person name="Li J."/>
            <person name="Zhao F."/>
            <person name="Cao W."/>
        </authorList>
    </citation>
    <scope>NUCLEOTIDE SEQUENCE</scope>
    <source>
        <strain evidence="1">Dsil-2018</strain>
    </source>
</reference>
<dbReference type="Proteomes" id="UP000821865">
    <property type="component" value="Chromosome 1"/>
</dbReference>
<evidence type="ECO:0000313" key="2">
    <source>
        <dbReference type="Proteomes" id="UP000821865"/>
    </source>
</evidence>
<protein>
    <submittedName>
        <fullName evidence="1">Uncharacterized protein</fullName>
    </submittedName>
</protein>
<organism evidence="1 2">
    <name type="scientific">Dermacentor silvarum</name>
    <name type="common">Tick</name>
    <dbReference type="NCBI Taxonomy" id="543639"/>
    <lineage>
        <taxon>Eukaryota</taxon>
        <taxon>Metazoa</taxon>
        <taxon>Ecdysozoa</taxon>
        <taxon>Arthropoda</taxon>
        <taxon>Chelicerata</taxon>
        <taxon>Arachnida</taxon>
        <taxon>Acari</taxon>
        <taxon>Parasitiformes</taxon>
        <taxon>Ixodida</taxon>
        <taxon>Ixodoidea</taxon>
        <taxon>Ixodidae</taxon>
        <taxon>Rhipicephalinae</taxon>
        <taxon>Dermacentor</taxon>
    </lineage>
</organism>
<proteinExistence type="predicted"/>
<sequence length="274" mass="31438">MKDEEEPEDKHCVQPGEPARAPSTPFTLRANALLREPGNSLPGRQRAFGRERFTLRCYWLLQGYSPLAKGRLPLDRVVCRVALRQERLSAQVLKRCSLQKGVGALPKTTQPDRVRQKAQSRLRPMAMGPPLLCSQPVQRRKQTTSWAHLLWNRKSSWRPGDTGGNHHSTVVYAFRDCGYRHVDAPKRCGYQEYLGEAIAEIGVPCEEIFLATKLWPRDYQGTRGDGPLNAFRGSLQRLTVDYLDLYLMHWPECPTACVDWQRTLDDTWRQLELL</sequence>
<keyword evidence="2" id="KW-1185">Reference proteome</keyword>
<comment type="caution">
    <text evidence="1">The sequence shown here is derived from an EMBL/GenBank/DDBJ whole genome shotgun (WGS) entry which is preliminary data.</text>
</comment>
<name>A0ACB8DT60_DERSI</name>